<dbReference type="InterPro" id="IPR013014">
    <property type="entry name" value="PTS_EIIC_2"/>
</dbReference>
<evidence type="ECO:0000256" key="6">
    <source>
        <dbReference type="ARBA" id="ARBA00022448"/>
    </source>
</evidence>
<keyword evidence="7" id="KW-1003">Cell membrane</keyword>
<dbReference type="GO" id="GO:0022872">
    <property type="term" value="F:protein-N(PI)-phosphohistidine-mannitol phosphotransferase system transmembrane transporter activity"/>
    <property type="evidence" value="ECO:0007669"/>
    <property type="project" value="InterPro"/>
</dbReference>
<dbReference type="InterPro" id="IPR013011">
    <property type="entry name" value="PTS_EIIB_2"/>
</dbReference>
<dbReference type="GO" id="GO:0090563">
    <property type="term" value="F:protein-phosphocysteine-sugar phosphotransferase activity"/>
    <property type="evidence" value="ECO:0007669"/>
    <property type="project" value="TreeGrafter"/>
</dbReference>
<dbReference type="PANTHER" id="PTHR30181:SF2">
    <property type="entry name" value="PTS SYSTEM MANNITOL-SPECIFIC EIICBA COMPONENT"/>
    <property type="match status" value="1"/>
</dbReference>
<dbReference type="InterPro" id="IPR003352">
    <property type="entry name" value="PTS_EIIC"/>
</dbReference>
<evidence type="ECO:0000259" key="19">
    <source>
        <dbReference type="PROSITE" id="PS51104"/>
    </source>
</evidence>
<evidence type="ECO:0000256" key="13">
    <source>
        <dbReference type="ARBA" id="ARBA00022989"/>
    </source>
</evidence>
<comment type="catalytic activity">
    <reaction evidence="1">
        <text>D-mannitol(out) + N(pros)-phospho-L-histidyl-[protein] = D-mannitol 1-phosphate(in) + L-histidyl-[protein]</text>
        <dbReference type="Rhea" id="RHEA:33363"/>
        <dbReference type="Rhea" id="RHEA-COMP:9745"/>
        <dbReference type="Rhea" id="RHEA-COMP:9746"/>
        <dbReference type="ChEBI" id="CHEBI:16899"/>
        <dbReference type="ChEBI" id="CHEBI:29979"/>
        <dbReference type="ChEBI" id="CHEBI:61381"/>
        <dbReference type="ChEBI" id="CHEBI:64837"/>
        <dbReference type="EC" id="2.7.1.197"/>
    </reaction>
</comment>
<evidence type="ECO:0000259" key="18">
    <source>
        <dbReference type="PROSITE" id="PS51099"/>
    </source>
</evidence>
<feature type="transmembrane region" description="Helical" evidence="17">
    <location>
        <begin position="96"/>
        <end position="121"/>
    </location>
</feature>
<evidence type="ECO:0000256" key="15">
    <source>
        <dbReference type="ARBA" id="ARBA00033349"/>
    </source>
</evidence>
<evidence type="ECO:0000313" key="20">
    <source>
        <dbReference type="EMBL" id="KRO10874.1"/>
    </source>
</evidence>
<feature type="region of interest" description="Disordered" evidence="16">
    <location>
        <begin position="491"/>
        <end position="511"/>
    </location>
</feature>
<dbReference type="Pfam" id="PF02378">
    <property type="entry name" value="PTS_EIIC"/>
    <property type="match status" value="1"/>
</dbReference>
<dbReference type="AlphaFoldDB" id="A0A0R2MJ78"/>
<dbReference type="EC" id="2.7.1.197" evidence="4"/>
<proteinExistence type="predicted"/>
<evidence type="ECO:0000256" key="8">
    <source>
        <dbReference type="ARBA" id="ARBA00022553"/>
    </source>
</evidence>
<comment type="caution">
    <text evidence="20">The sequence shown here is derived from an EMBL/GenBank/DDBJ whole genome shotgun (WGS) entry which is preliminary data.</text>
</comment>
<keyword evidence="8" id="KW-0597">Phosphoprotein</keyword>
<feature type="domain" description="PTS EIIC type-2" evidence="19">
    <location>
        <begin position="29"/>
        <end position="362"/>
    </location>
</feature>
<feature type="compositionally biased region" description="Low complexity" evidence="16">
    <location>
        <begin position="495"/>
        <end position="509"/>
    </location>
</feature>
<feature type="transmembrane region" description="Helical" evidence="17">
    <location>
        <begin position="328"/>
        <end position="353"/>
    </location>
</feature>
<evidence type="ECO:0000256" key="1">
    <source>
        <dbReference type="ARBA" id="ARBA00001655"/>
    </source>
</evidence>
<keyword evidence="6" id="KW-0813">Transport</keyword>
<evidence type="ECO:0000256" key="7">
    <source>
        <dbReference type="ARBA" id="ARBA00022475"/>
    </source>
</evidence>
<evidence type="ECO:0000256" key="4">
    <source>
        <dbReference type="ARBA" id="ARBA00011909"/>
    </source>
</evidence>
<comment type="subcellular location">
    <subcellularLocation>
        <location evidence="3">Cell membrane</location>
        <topology evidence="3">Multi-pass membrane protein</topology>
    </subcellularLocation>
</comment>
<dbReference type="PROSITE" id="PS51104">
    <property type="entry name" value="PTS_EIIC_TYPE_2"/>
    <property type="match status" value="1"/>
</dbReference>
<keyword evidence="9" id="KW-0762">Sugar transport</keyword>
<organism evidence="20 21">
    <name type="scientific">Lactiplantibacillus xiangfangensis</name>
    <dbReference type="NCBI Taxonomy" id="942150"/>
    <lineage>
        <taxon>Bacteria</taxon>
        <taxon>Bacillati</taxon>
        <taxon>Bacillota</taxon>
        <taxon>Bacilli</taxon>
        <taxon>Lactobacillales</taxon>
        <taxon>Lactobacillaceae</taxon>
        <taxon>Lactiplantibacillus</taxon>
    </lineage>
</organism>
<keyword evidence="11" id="KW-0598">Phosphotransferase system</keyword>
<evidence type="ECO:0000256" key="12">
    <source>
        <dbReference type="ARBA" id="ARBA00022692"/>
    </source>
</evidence>
<dbReference type="InterPro" id="IPR004718">
    <property type="entry name" value="PTS_IIC_mtl"/>
</dbReference>
<keyword evidence="14 17" id="KW-0472">Membrane</keyword>
<dbReference type="GO" id="GO:0009401">
    <property type="term" value="P:phosphoenolpyruvate-dependent sugar phosphotransferase system"/>
    <property type="evidence" value="ECO:0007669"/>
    <property type="project" value="UniProtKB-KW"/>
</dbReference>
<accession>A0A0R2MJ78</accession>
<evidence type="ECO:0000256" key="9">
    <source>
        <dbReference type="ARBA" id="ARBA00022597"/>
    </source>
</evidence>
<feature type="domain" description="PTS EIIB type-2" evidence="18">
    <location>
        <begin position="400"/>
        <end position="495"/>
    </location>
</feature>
<evidence type="ECO:0000256" key="10">
    <source>
        <dbReference type="ARBA" id="ARBA00022679"/>
    </source>
</evidence>
<name>A0A0R2MJ78_9LACO</name>
<keyword evidence="21" id="KW-1185">Reference proteome</keyword>
<dbReference type="SUPFAM" id="SSF52794">
    <property type="entry name" value="PTS system IIB component-like"/>
    <property type="match status" value="2"/>
</dbReference>
<dbReference type="InterPro" id="IPR036095">
    <property type="entry name" value="PTS_EIIB-like_sf"/>
</dbReference>
<gene>
    <name evidence="20" type="ORF">IV64_GL002565</name>
</gene>
<dbReference type="Pfam" id="PF02302">
    <property type="entry name" value="PTS_IIB"/>
    <property type="match status" value="1"/>
</dbReference>
<feature type="transmembrane region" description="Helical" evidence="17">
    <location>
        <begin position="142"/>
        <end position="161"/>
    </location>
</feature>
<comment type="function">
    <text evidence="2">The phosphoenolpyruvate-dependent sugar phosphotransferase system (sugar PTS), a major carbohydrate active transport system, catalyzes the phosphorylation of incoming sugar substrates concomitantly with their translocation across the cell membrane. The enzyme II CmtAB PTS system is involved in D-mannitol transport.</text>
</comment>
<keyword evidence="13 17" id="KW-1133">Transmembrane helix</keyword>
<dbReference type="EMBL" id="JQCL01000057">
    <property type="protein sequence ID" value="KRO10874.1"/>
    <property type="molecule type" value="Genomic_DNA"/>
</dbReference>
<dbReference type="Proteomes" id="UP000051783">
    <property type="component" value="Unassembled WGS sequence"/>
</dbReference>
<keyword evidence="12 17" id="KW-0812">Transmembrane</keyword>
<dbReference type="InterPro" id="IPR029503">
    <property type="entry name" value="PTS_EIIB_mannitol"/>
</dbReference>
<dbReference type="InterPro" id="IPR050893">
    <property type="entry name" value="Sugar_PTS"/>
</dbReference>
<evidence type="ECO:0000256" key="5">
    <source>
        <dbReference type="ARBA" id="ARBA00021825"/>
    </source>
</evidence>
<feature type="transmembrane region" description="Helical" evidence="17">
    <location>
        <begin position="41"/>
        <end position="60"/>
    </location>
</feature>
<dbReference type="PATRIC" id="fig|942150.3.peg.2675"/>
<sequence length="613" mass="63916">MSENVNTNATPTAPAAKKKVGLKARVQKFGSALSNMVMPNIGAFIAWGLITAIFMAGGWWPNAGLAKMIQPMVHYLLPLLIAFTGGSMIAGHRGGVVGAIATMGVIVGSSIPMFIGAMIMGPLGGWVIKKWDDAVSDKIKSGFEMLVNNFSAGIIGMLLAIVGYFAIGPVVTGASALMAAGVNWIIKMKLLPLANVFIEPAKILFLNNAINQGILTPLGIQAAASAGKSILFLLEPDPGPGLGILLAFALFGKGTAKASAPSAIIIHFFGGIHEIYFPYVLMKPALFLAVIAGGVTGTATFSILNVGLRSTPSPGSIISLLLMSPKSLPNYIGLLVGVTLATLASFIVAAIILKRDKSGATADLATAQGQMSAMKNGNAETTEGSNAEPADVIASYKDVDHIIFACDAGMGSSAMGASLLRDKVKKAGINMSVTNTAISNLKDEPGLLVITQNELADRAAQKAPHALRLSVDNFLSSPKYDQVVVNLKARDQVSDEPAPASEAPAAPSDDASDLPAGLNLSVVDEIVFVHHDGHLGTATMATSLMKDRIKKANKQVNVKNLGIDELADANSLLVVSSPEAAKNLRTRYTQVQILVTDDLLSSPKYDKIVSGLK</sequence>
<feature type="transmembrane region" description="Helical" evidence="17">
    <location>
        <begin position="285"/>
        <end position="308"/>
    </location>
</feature>
<dbReference type="GO" id="GO:0005886">
    <property type="term" value="C:plasma membrane"/>
    <property type="evidence" value="ECO:0007669"/>
    <property type="project" value="UniProtKB-SubCell"/>
</dbReference>
<protein>
    <recommendedName>
        <fullName evidence="5">PTS system mannitol-specific EIICB component</fullName>
        <ecNumber evidence="4">2.7.1.197</ecNumber>
    </recommendedName>
    <alternativeName>
        <fullName evidence="15">EIICB-Mtl</fullName>
    </alternativeName>
</protein>
<dbReference type="OrthoDB" id="9814222at2"/>
<evidence type="ECO:0000256" key="3">
    <source>
        <dbReference type="ARBA" id="ARBA00004651"/>
    </source>
</evidence>
<dbReference type="STRING" id="942150.IV64_GL002565"/>
<evidence type="ECO:0000256" key="17">
    <source>
        <dbReference type="SAM" id="Phobius"/>
    </source>
</evidence>
<dbReference type="PROSITE" id="PS51099">
    <property type="entry name" value="PTS_EIIB_TYPE_2"/>
    <property type="match status" value="1"/>
</dbReference>
<keyword evidence="10" id="KW-0808">Transferase</keyword>
<evidence type="ECO:0000256" key="11">
    <source>
        <dbReference type="ARBA" id="ARBA00022683"/>
    </source>
</evidence>
<dbReference type="InterPro" id="IPR003501">
    <property type="entry name" value="PTS_EIIB_2/3"/>
</dbReference>
<dbReference type="PANTHER" id="PTHR30181">
    <property type="entry name" value="MANNITOL PERMEASE IIC COMPONENT"/>
    <property type="match status" value="1"/>
</dbReference>
<dbReference type="NCBIfam" id="TIGR00851">
    <property type="entry name" value="mtlA"/>
    <property type="match status" value="1"/>
</dbReference>
<dbReference type="RefSeq" id="WP_057706264.1">
    <property type="nucleotide sequence ID" value="NZ_JQCL01000057.1"/>
</dbReference>
<dbReference type="NCBIfam" id="NF011663">
    <property type="entry name" value="PRK15083.1"/>
    <property type="match status" value="1"/>
</dbReference>
<reference evidence="20 21" key="1">
    <citation type="journal article" date="2015" name="Genome Announc.">
        <title>Expanding the biotechnology potential of lactobacilli through comparative genomics of 213 strains and associated genera.</title>
        <authorList>
            <person name="Sun Z."/>
            <person name="Harris H.M."/>
            <person name="McCann A."/>
            <person name="Guo C."/>
            <person name="Argimon S."/>
            <person name="Zhang W."/>
            <person name="Yang X."/>
            <person name="Jeffery I.B."/>
            <person name="Cooney J.C."/>
            <person name="Kagawa T.F."/>
            <person name="Liu W."/>
            <person name="Song Y."/>
            <person name="Salvetti E."/>
            <person name="Wrobel A."/>
            <person name="Rasinkangas P."/>
            <person name="Parkhill J."/>
            <person name="Rea M.C."/>
            <person name="O'Sullivan O."/>
            <person name="Ritari J."/>
            <person name="Douillard F.P."/>
            <person name="Paul Ross R."/>
            <person name="Yang R."/>
            <person name="Briner A.E."/>
            <person name="Felis G.E."/>
            <person name="de Vos W.M."/>
            <person name="Barrangou R."/>
            <person name="Klaenhammer T.R."/>
            <person name="Caufield P.W."/>
            <person name="Cui Y."/>
            <person name="Zhang H."/>
            <person name="O'Toole P.W."/>
        </authorList>
    </citation>
    <scope>NUCLEOTIDE SEQUENCE [LARGE SCALE GENOMIC DNA]</scope>
    <source>
        <strain evidence="20 21">LMG 26013</strain>
    </source>
</reference>
<evidence type="ECO:0000256" key="16">
    <source>
        <dbReference type="SAM" id="MobiDB-lite"/>
    </source>
</evidence>
<evidence type="ECO:0000256" key="14">
    <source>
        <dbReference type="ARBA" id="ARBA00023136"/>
    </source>
</evidence>
<dbReference type="Gene3D" id="3.40.50.2300">
    <property type="match status" value="2"/>
</dbReference>
<feature type="transmembrane region" description="Helical" evidence="17">
    <location>
        <begin position="72"/>
        <end position="90"/>
    </location>
</feature>
<dbReference type="CDD" id="cd05567">
    <property type="entry name" value="PTS_IIB_mannitol"/>
    <property type="match status" value="2"/>
</dbReference>
<evidence type="ECO:0000313" key="21">
    <source>
        <dbReference type="Proteomes" id="UP000051783"/>
    </source>
</evidence>
<evidence type="ECO:0000256" key="2">
    <source>
        <dbReference type="ARBA" id="ARBA00002434"/>
    </source>
</evidence>